<organism evidence="2 3">
    <name type="scientific">Oesophagostomum dentatum</name>
    <name type="common">Nodular worm</name>
    <dbReference type="NCBI Taxonomy" id="61180"/>
    <lineage>
        <taxon>Eukaryota</taxon>
        <taxon>Metazoa</taxon>
        <taxon>Ecdysozoa</taxon>
        <taxon>Nematoda</taxon>
        <taxon>Chromadorea</taxon>
        <taxon>Rhabditida</taxon>
        <taxon>Rhabditina</taxon>
        <taxon>Rhabditomorpha</taxon>
        <taxon>Strongyloidea</taxon>
        <taxon>Strongylidae</taxon>
        <taxon>Oesophagostomum</taxon>
    </lineage>
</organism>
<reference evidence="2 3" key="1">
    <citation type="submission" date="2014-03" db="EMBL/GenBank/DDBJ databases">
        <title>Draft genome of the hookworm Oesophagostomum dentatum.</title>
        <authorList>
            <person name="Mitreva M."/>
        </authorList>
    </citation>
    <scope>NUCLEOTIDE SEQUENCE [LARGE SCALE GENOMIC DNA]</scope>
    <source>
        <strain evidence="2 3">OD-Hann</strain>
    </source>
</reference>
<evidence type="ECO:0000313" key="3">
    <source>
        <dbReference type="Proteomes" id="UP000053660"/>
    </source>
</evidence>
<evidence type="ECO:0000313" key="2">
    <source>
        <dbReference type="EMBL" id="KHJ86319.1"/>
    </source>
</evidence>
<accession>A0A0B1SMZ5</accession>
<dbReference type="Proteomes" id="UP000053660">
    <property type="component" value="Unassembled WGS sequence"/>
</dbReference>
<keyword evidence="3" id="KW-1185">Reference proteome</keyword>
<feature type="non-terminal residue" evidence="2">
    <location>
        <position position="1"/>
    </location>
</feature>
<evidence type="ECO:0000256" key="1">
    <source>
        <dbReference type="SAM" id="MobiDB-lite"/>
    </source>
</evidence>
<protein>
    <submittedName>
        <fullName evidence="2">Uncharacterized protein</fullName>
    </submittedName>
</protein>
<gene>
    <name evidence="2" type="ORF">OESDEN_13935</name>
</gene>
<dbReference type="AlphaFoldDB" id="A0A0B1SMZ5"/>
<sequence length="423" mass="47422">EQKGEEAQLVARNHDVQFFKRRFPKCLHTTADNTDVFTFNYQITDPDWEPSQDVNVDPSKLSSIPPLPATAPPKKQATRIIPVKVVVTREQKGEEAQLVARNHDVQFFKRRFPKCLHTTADNTDVFTFNYQITDPDWVFDVRSIKFRITLQSGHPVDFPALEVSHDNRALPDLLISHIESGCNEALKERYATFESKNAFEPVGKLFVRWLDRNILSLFVEGLKKTKLVKEAEAAGIRLVVPDPSSAQTIKGNEATGEQVEFAQKDLNSEVPLSENMVQLVISDEDVNANGEDEPENLSRALPLQSSPQIEAEAAGIRLVVPDPSSAQTTKEDEATGEQVEFPQEDLSSEVPLSEDMVQLVISDEDVNGNSEDEPENLSLALPLQSTPQIEVVLIWRDSRTYFISRMGLSASEVSGFVRRSKPR</sequence>
<feature type="region of interest" description="Disordered" evidence="1">
    <location>
        <begin position="323"/>
        <end position="346"/>
    </location>
</feature>
<name>A0A0B1SMZ5_OESDE</name>
<dbReference type="OrthoDB" id="411372at2759"/>
<dbReference type="EMBL" id="KN560835">
    <property type="protein sequence ID" value="KHJ86319.1"/>
    <property type="molecule type" value="Genomic_DNA"/>
</dbReference>
<proteinExistence type="predicted"/>